<name>A0ABR9QWA5_9FIRM</name>
<accession>A0ABR9QWA5</accession>
<dbReference type="InterPro" id="IPR007197">
    <property type="entry name" value="rSAM"/>
</dbReference>
<evidence type="ECO:0000256" key="1">
    <source>
        <dbReference type="ARBA" id="ARBA00022485"/>
    </source>
</evidence>
<comment type="cofactor">
    <cofactor evidence="6">
        <name>[4Fe-4S] cluster</name>
        <dbReference type="ChEBI" id="CHEBI:49883"/>
    </cofactor>
    <text evidence="6">Binds 1 [4Fe-4S] cluster. The cluster is coordinated with 3 cysteines and an exchangeable S-adenosyl-L-methionine.</text>
</comment>
<dbReference type="Pfam" id="PF08497">
    <property type="entry name" value="Radical_SAM_N"/>
    <property type="match status" value="1"/>
</dbReference>
<dbReference type="InterPro" id="IPR024560">
    <property type="entry name" value="UPF0313_C"/>
</dbReference>
<keyword evidence="4 6" id="KW-0408">Iron</keyword>
<dbReference type="PROSITE" id="PS51918">
    <property type="entry name" value="RADICAL_SAM"/>
    <property type="match status" value="1"/>
</dbReference>
<keyword evidence="1 6" id="KW-0004">4Fe-4S</keyword>
<dbReference type="HAMAP" id="MF_01251">
    <property type="entry name" value="UPF0313"/>
    <property type="match status" value="1"/>
</dbReference>
<dbReference type="SMART" id="SM00729">
    <property type="entry name" value="Elp3"/>
    <property type="match status" value="1"/>
</dbReference>
<dbReference type="Gene3D" id="3.80.30.20">
    <property type="entry name" value="tm_1862 like domain"/>
    <property type="match status" value="1"/>
</dbReference>
<dbReference type="InterPro" id="IPR006638">
    <property type="entry name" value="Elp3/MiaA/NifB-like_rSAM"/>
</dbReference>
<feature type="binding site" evidence="6">
    <location>
        <position position="309"/>
    </location>
    <ligand>
        <name>[4Fe-4S] cluster</name>
        <dbReference type="ChEBI" id="CHEBI:49883"/>
        <note>4Fe-4S-S-AdoMet</note>
    </ligand>
</feature>
<evidence type="ECO:0000256" key="5">
    <source>
        <dbReference type="ARBA" id="ARBA00023014"/>
    </source>
</evidence>
<keyword evidence="3 6" id="KW-0479">Metal-binding</keyword>
<dbReference type="EMBL" id="JADCKA010000002">
    <property type="protein sequence ID" value="MBE5035158.1"/>
    <property type="molecule type" value="Genomic_DNA"/>
</dbReference>
<feature type="binding site" evidence="6">
    <location>
        <position position="305"/>
    </location>
    <ligand>
        <name>[4Fe-4S] cluster</name>
        <dbReference type="ChEBI" id="CHEBI:49883"/>
        <note>4Fe-4S-S-AdoMet</note>
    </ligand>
</feature>
<comment type="caution">
    <text evidence="8">The sequence shown here is derived from an EMBL/GenBank/DDBJ whole genome shotgun (WGS) entry which is preliminary data.</text>
</comment>
<dbReference type="SFLD" id="SFLDG01082">
    <property type="entry name" value="B12-binding_domain_containing"/>
    <property type="match status" value="1"/>
</dbReference>
<dbReference type="InterPro" id="IPR013704">
    <property type="entry name" value="UPF0313_N"/>
</dbReference>
<evidence type="ECO:0000259" key="7">
    <source>
        <dbReference type="PROSITE" id="PS51918"/>
    </source>
</evidence>
<evidence type="ECO:0000256" key="6">
    <source>
        <dbReference type="HAMAP-Rule" id="MF_01251"/>
    </source>
</evidence>
<dbReference type="InterPro" id="IPR058240">
    <property type="entry name" value="rSAM_sf"/>
</dbReference>
<dbReference type="PANTHER" id="PTHR32331:SF0">
    <property type="entry name" value="UPF0313 PROTEIN YGIQ"/>
    <property type="match status" value="1"/>
</dbReference>
<evidence type="ECO:0000256" key="2">
    <source>
        <dbReference type="ARBA" id="ARBA00022691"/>
    </source>
</evidence>
<dbReference type="InterPro" id="IPR022946">
    <property type="entry name" value="UPF0313"/>
</dbReference>
<keyword evidence="2 6" id="KW-0949">S-adenosyl-L-methionine</keyword>
<dbReference type="SUPFAM" id="SSF102114">
    <property type="entry name" value="Radical SAM enzymes"/>
    <property type="match status" value="1"/>
</dbReference>
<evidence type="ECO:0000256" key="3">
    <source>
        <dbReference type="ARBA" id="ARBA00022723"/>
    </source>
</evidence>
<feature type="domain" description="Radical SAM core" evidence="7">
    <location>
        <begin position="291"/>
        <end position="563"/>
    </location>
</feature>
<organism evidence="8 9">
    <name type="scientific">Gallibacter intestinalis</name>
    <dbReference type="NCBI Taxonomy" id="2779356"/>
    <lineage>
        <taxon>Bacteria</taxon>
        <taxon>Bacillati</taxon>
        <taxon>Bacillota</taxon>
        <taxon>Clostridia</taxon>
        <taxon>Eubacteriales</taxon>
        <taxon>Eubacteriaceae</taxon>
        <taxon>Gallibacter</taxon>
    </lineage>
</organism>
<dbReference type="NCBIfam" id="TIGR03904">
    <property type="entry name" value="SAM_YgiQ"/>
    <property type="match status" value="1"/>
</dbReference>
<keyword evidence="5 6" id="KW-0411">Iron-sulfur</keyword>
<dbReference type="PANTHER" id="PTHR32331">
    <property type="entry name" value="UPF0313 PROTEIN YGIQ"/>
    <property type="match status" value="1"/>
</dbReference>
<dbReference type="SFLD" id="SFLDS00029">
    <property type="entry name" value="Radical_SAM"/>
    <property type="match status" value="1"/>
</dbReference>
<dbReference type="Pfam" id="PF11842">
    <property type="entry name" value="DUF3362"/>
    <property type="match status" value="1"/>
</dbReference>
<evidence type="ECO:0000256" key="4">
    <source>
        <dbReference type="ARBA" id="ARBA00023004"/>
    </source>
</evidence>
<dbReference type="RefSeq" id="WP_226384822.1">
    <property type="nucleotide sequence ID" value="NZ_JADCKA010000002.1"/>
</dbReference>
<dbReference type="SFLD" id="SFLDG01069">
    <property type="entry name" value="UPF0313"/>
    <property type="match status" value="1"/>
</dbReference>
<evidence type="ECO:0000313" key="8">
    <source>
        <dbReference type="EMBL" id="MBE5035158.1"/>
    </source>
</evidence>
<sequence length="597" mass="68055">MGFLPVSKKDMEDRGWQQVDFVIVTGDAYVDHPSFGTAIISRVLERFGYKVAILAQPDWKSTEDFKRFGRPRLGFLINSGNVDSMVNHYSVFKRRRKQDAYSPGGKAGYRPDRAVIVYGNRVREAYKDVPVIIGGIEASLRRLGHYDYWSDKVRRSILLDSGADILIYGMGERAVIQIAEALEAGIDASLIGWIPGTCVKAHEVDDDTVLLPSFEEIAEDKAAYCKSFMTQYKNNDHISGHKIAERYSEGLYVVQNPPQPPLERDELDDIYDLPYERTYHPMYEKDGGIPGIKEVKFSIVSSRGCFGGCAFCAITYHQGRQVRSRSVESIVKEAEQITQLDDFHGYIHDVGGPTANFRHPACEKQLKHGVCKNKDCLYPSPCENMLIDHSDYIKVLRAVRGVSGVKKVFIRSGIRYDYLMADKDKSFMKELCEHHVSGTLKVAPEHISDRVLGYMRKPNRRVFDEFTDLYTKTNKKLGKKQYLIPYLISSHPGSELSDAIDLALYLKKSGFIPDQVQDFYPTPGTLATTMYYTEMDPFTMKKVYVAKNMEEKKMQRALMHFHKRENMQTVKKALVKAGRKDLIDVFYPPKKSRGAKR</sequence>
<protein>
    <submittedName>
        <fullName evidence="8">YgiQ family radical SAM protein</fullName>
    </submittedName>
</protein>
<gene>
    <name evidence="8" type="ORF">INF20_02555</name>
</gene>
<comment type="similarity">
    <text evidence="6">Belongs to the UPF0313 family.</text>
</comment>
<reference evidence="8 9" key="1">
    <citation type="submission" date="2020-10" db="EMBL/GenBank/DDBJ databases">
        <title>ChiBAC.</title>
        <authorList>
            <person name="Zenner C."/>
            <person name="Hitch T.C.A."/>
            <person name="Clavel T."/>
        </authorList>
    </citation>
    <scope>NUCLEOTIDE SEQUENCE [LARGE SCALE GENOMIC DNA]</scope>
    <source>
        <strain evidence="8 9">DSM 108706</strain>
    </source>
</reference>
<proteinExistence type="inferred from homology"/>
<feature type="binding site" evidence="6">
    <location>
        <position position="312"/>
    </location>
    <ligand>
        <name>[4Fe-4S] cluster</name>
        <dbReference type="ChEBI" id="CHEBI:49883"/>
        <note>4Fe-4S-S-AdoMet</note>
    </ligand>
</feature>
<dbReference type="InterPro" id="IPR023404">
    <property type="entry name" value="rSAM_horseshoe"/>
</dbReference>
<dbReference type="Proteomes" id="UP001516588">
    <property type="component" value="Unassembled WGS sequence"/>
</dbReference>
<evidence type="ECO:0000313" key="9">
    <source>
        <dbReference type="Proteomes" id="UP001516588"/>
    </source>
</evidence>
<keyword evidence="9" id="KW-1185">Reference proteome</keyword>